<gene>
    <name evidence="2" type="ORF">Cboi02_000588000</name>
</gene>
<reference evidence="2" key="1">
    <citation type="submission" date="2023-04" db="EMBL/GenBank/DDBJ databases">
        <title>Candida boidinii NBRC 10035.</title>
        <authorList>
            <person name="Ichikawa N."/>
            <person name="Sato H."/>
            <person name="Tonouchi N."/>
        </authorList>
    </citation>
    <scope>NUCLEOTIDE SEQUENCE</scope>
    <source>
        <strain evidence="2">NBRC 10035</strain>
    </source>
</reference>
<organism evidence="2 3">
    <name type="scientific">Candida boidinii</name>
    <name type="common">Yeast</name>
    <dbReference type="NCBI Taxonomy" id="5477"/>
    <lineage>
        <taxon>Eukaryota</taxon>
        <taxon>Fungi</taxon>
        <taxon>Dikarya</taxon>
        <taxon>Ascomycota</taxon>
        <taxon>Saccharomycotina</taxon>
        <taxon>Pichiomycetes</taxon>
        <taxon>Pichiales</taxon>
        <taxon>Pichiaceae</taxon>
        <taxon>Ogataea</taxon>
        <taxon>Ogataea/Candida clade</taxon>
    </lineage>
</organism>
<dbReference type="AlphaFoldDB" id="A0A9W6T7Z1"/>
<evidence type="ECO:0000256" key="1">
    <source>
        <dbReference type="SAM" id="Phobius"/>
    </source>
</evidence>
<comment type="caution">
    <text evidence="2">The sequence shown here is derived from an EMBL/GenBank/DDBJ whole genome shotgun (WGS) entry which is preliminary data.</text>
</comment>
<protein>
    <submittedName>
        <fullName evidence="2">Unnamed protein product</fullName>
    </submittedName>
</protein>
<keyword evidence="1" id="KW-1133">Transmembrane helix</keyword>
<keyword evidence="1" id="KW-0812">Transmembrane</keyword>
<feature type="transmembrane region" description="Helical" evidence="1">
    <location>
        <begin position="41"/>
        <end position="63"/>
    </location>
</feature>
<keyword evidence="3" id="KW-1185">Reference proteome</keyword>
<proteinExistence type="predicted"/>
<accession>A0A9W6T7Z1</accession>
<name>A0A9W6T7Z1_CANBO</name>
<dbReference type="EMBL" id="BSXN01003159">
    <property type="protein sequence ID" value="GME78634.1"/>
    <property type="molecule type" value="Genomic_DNA"/>
</dbReference>
<keyword evidence="1" id="KW-0472">Membrane</keyword>
<dbReference type="Proteomes" id="UP001165120">
    <property type="component" value="Unassembled WGS sequence"/>
</dbReference>
<evidence type="ECO:0000313" key="2">
    <source>
        <dbReference type="EMBL" id="GME78634.1"/>
    </source>
</evidence>
<evidence type="ECO:0000313" key="3">
    <source>
        <dbReference type="Proteomes" id="UP001165120"/>
    </source>
</evidence>
<sequence length="149" mass="17532">MIGLLVNHFIKYKANENSIRVSNNLPEMSNGGIFKRIPMTLFLLIYCVVVVLWPILLWLYHFIIGIYGVSTREYINLQYGDTGEKISFLKLFSKIRNNKFNSGNPVKDLIHSWFRHDFGHFDLINLRDDYVDGDLRFETIKFGEVLHNF</sequence>